<organism evidence="7 8">
    <name type="scientific">Araneus ventricosus</name>
    <name type="common">Orbweaver spider</name>
    <name type="synonym">Epeira ventricosa</name>
    <dbReference type="NCBI Taxonomy" id="182803"/>
    <lineage>
        <taxon>Eukaryota</taxon>
        <taxon>Metazoa</taxon>
        <taxon>Ecdysozoa</taxon>
        <taxon>Arthropoda</taxon>
        <taxon>Chelicerata</taxon>
        <taxon>Arachnida</taxon>
        <taxon>Araneae</taxon>
        <taxon>Araneomorphae</taxon>
        <taxon>Entelegynae</taxon>
        <taxon>Araneoidea</taxon>
        <taxon>Araneidae</taxon>
        <taxon>Araneus</taxon>
    </lineage>
</organism>
<evidence type="ECO:0000256" key="2">
    <source>
        <dbReference type="ARBA" id="ARBA00022729"/>
    </source>
</evidence>
<dbReference type="InterPro" id="IPR050328">
    <property type="entry name" value="Dev_Immune_Receptor"/>
</dbReference>
<keyword evidence="4" id="KW-1133">Transmembrane helix</keyword>
<keyword evidence="8" id="KW-1185">Reference proteome</keyword>
<dbReference type="PANTHER" id="PTHR24373:SF392">
    <property type="entry name" value="NEPHROCAN"/>
    <property type="match status" value="1"/>
</dbReference>
<evidence type="ECO:0000256" key="5">
    <source>
        <dbReference type="SAM" id="SignalP"/>
    </source>
</evidence>
<dbReference type="Pfam" id="PF13855">
    <property type="entry name" value="LRR_8"/>
    <property type="match status" value="2"/>
</dbReference>
<dbReference type="FunFam" id="3.80.10.10:FF:001360">
    <property type="entry name" value="Uncharacterized protein"/>
    <property type="match status" value="1"/>
</dbReference>
<keyword evidence="4" id="KW-0812">Transmembrane</keyword>
<dbReference type="InterPro" id="IPR032675">
    <property type="entry name" value="LRR_dom_sf"/>
</dbReference>
<dbReference type="InterPro" id="IPR001611">
    <property type="entry name" value="Leu-rich_rpt"/>
</dbReference>
<feature type="signal peptide" evidence="5">
    <location>
        <begin position="1"/>
        <end position="26"/>
    </location>
</feature>
<feature type="chain" id="PRO_5021321205" evidence="5">
    <location>
        <begin position="27"/>
        <end position="479"/>
    </location>
</feature>
<dbReference type="GO" id="GO:0004180">
    <property type="term" value="F:carboxypeptidase activity"/>
    <property type="evidence" value="ECO:0007669"/>
    <property type="project" value="UniProtKB-KW"/>
</dbReference>
<name>A0A4Y2E895_ARAVE</name>
<keyword evidence="7" id="KW-0378">Hydrolase</keyword>
<dbReference type="AlphaFoldDB" id="A0A4Y2E895"/>
<keyword evidence="7" id="KW-0645">Protease</keyword>
<comment type="caution">
    <text evidence="7">The sequence shown here is derived from an EMBL/GenBank/DDBJ whole genome shotgun (WGS) entry which is preliminary data.</text>
</comment>
<keyword evidence="1" id="KW-0433">Leucine-rich repeat</keyword>
<gene>
    <name evidence="7" type="primary">Cpn2_0</name>
    <name evidence="7" type="ORF">AVEN_232471_1</name>
</gene>
<dbReference type="SUPFAM" id="SSF52058">
    <property type="entry name" value="L domain-like"/>
    <property type="match status" value="1"/>
</dbReference>
<dbReference type="SMART" id="SM00082">
    <property type="entry name" value="LRRCT"/>
    <property type="match status" value="1"/>
</dbReference>
<proteinExistence type="predicted"/>
<keyword evidence="7" id="KW-0121">Carboxypeptidase</keyword>
<evidence type="ECO:0000256" key="4">
    <source>
        <dbReference type="SAM" id="Phobius"/>
    </source>
</evidence>
<feature type="transmembrane region" description="Helical" evidence="4">
    <location>
        <begin position="423"/>
        <end position="446"/>
    </location>
</feature>
<protein>
    <submittedName>
        <fullName evidence="7">Carboxypeptidase N subunit 2</fullName>
    </submittedName>
</protein>
<dbReference type="OrthoDB" id="635273at2759"/>
<accession>A0A4Y2E895</accession>
<feature type="domain" description="LRRCT" evidence="6">
    <location>
        <begin position="369"/>
        <end position="417"/>
    </location>
</feature>
<dbReference type="PROSITE" id="PS51450">
    <property type="entry name" value="LRR"/>
    <property type="match status" value="2"/>
</dbReference>
<evidence type="ECO:0000256" key="1">
    <source>
        <dbReference type="ARBA" id="ARBA00022614"/>
    </source>
</evidence>
<dbReference type="PRINTS" id="PR00019">
    <property type="entry name" value="LEURICHRPT"/>
</dbReference>
<dbReference type="PANTHER" id="PTHR24373">
    <property type="entry name" value="SLIT RELATED LEUCINE-RICH REPEAT NEURONAL PROTEIN"/>
    <property type="match status" value="1"/>
</dbReference>
<dbReference type="Proteomes" id="UP000499080">
    <property type="component" value="Unassembled WGS sequence"/>
</dbReference>
<dbReference type="SMART" id="SM00369">
    <property type="entry name" value="LRR_TYP"/>
    <property type="match status" value="7"/>
</dbReference>
<dbReference type="InterPro" id="IPR003591">
    <property type="entry name" value="Leu-rich_rpt_typical-subtyp"/>
</dbReference>
<reference evidence="7 8" key="1">
    <citation type="journal article" date="2019" name="Sci. Rep.">
        <title>Orb-weaving spider Araneus ventricosus genome elucidates the spidroin gene catalogue.</title>
        <authorList>
            <person name="Kono N."/>
            <person name="Nakamura H."/>
            <person name="Ohtoshi R."/>
            <person name="Moran D.A.P."/>
            <person name="Shinohara A."/>
            <person name="Yoshida Y."/>
            <person name="Fujiwara M."/>
            <person name="Mori M."/>
            <person name="Tomita M."/>
            <person name="Arakawa K."/>
        </authorList>
    </citation>
    <scope>NUCLEOTIDE SEQUENCE [LARGE SCALE GENOMIC DNA]</scope>
</reference>
<evidence type="ECO:0000259" key="6">
    <source>
        <dbReference type="SMART" id="SM00082"/>
    </source>
</evidence>
<evidence type="ECO:0000256" key="3">
    <source>
        <dbReference type="ARBA" id="ARBA00022737"/>
    </source>
</evidence>
<dbReference type="EMBL" id="BGPR01000535">
    <property type="protein sequence ID" value="GBM25340.1"/>
    <property type="molecule type" value="Genomic_DNA"/>
</dbReference>
<sequence length="479" mass="54241">MNKRKLSFCLLEALIFGLSIIHSACGQNVSETAPPTVITADVCNMSLITSIEGNVETILKKCVCNALNKDVDCNELGITELPNLISFPKGIHIASFEGNKISSLNAQTFYNGRDIFELDLSLNRIDFVSVKAFEAFKSLRRLDLSHNRLWNLPSNAFQGLANLRRLDLSFNDLLTVFPELFTHLAELRELNLRSNPLQELDSKHFADLKKLEVLNLESTLLKVIPDHIFTFTPRLKTLNLANNQLTYVPTDALEVLDHVKSLDLSGNPIEVIPPGAFRGMSGVVNLYLDRMTSLKKIEKYAFGDMIHLQELHCSYNFLLSEIHELAFVRKINNEKVPLSQLFLRQNDLKSIPKSLLNWNEDMELHIRDNALYCDCNMEWMVNIKLKNNFQTHARCGGPADFEGMYLTDLKDNELTCGLQLSDVVLIVCAVATAVLILVLVVAFLLWRRSYAGYRKPYFYAIPKNKHINDIDYTGGDDGI</sequence>
<keyword evidence="4" id="KW-0472">Membrane</keyword>
<dbReference type="InterPro" id="IPR000483">
    <property type="entry name" value="Cys-rich_flank_reg_C"/>
</dbReference>
<dbReference type="SMART" id="SM00364">
    <property type="entry name" value="LRR_BAC"/>
    <property type="match status" value="3"/>
</dbReference>
<dbReference type="Gene3D" id="3.80.10.10">
    <property type="entry name" value="Ribonuclease Inhibitor"/>
    <property type="match status" value="2"/>
</dbReference>
<keyword evidence="2 5" id="KW-0732">Signal</keyword>
<evidence type="ECO:0000313" key="8">
    <source>
        <dbReference type="Proteomes" id="UP000499080"/>
    </source>
</evidence>
<evidence type="ECO:0000313" key="7">
    <source>
        <dbReference type="EMBL" id="GBM25340.1"/>
    </source>
</evidence>
<keyword evidence="3" id="KW-0677">Repeat</keyword>